<sequence>MLGGKVYEVDYIFARESSQDANEDFLELKVPGKNSSHGTTLLAPKREQKNIAHAASAVLFEKGNSGDLVRAVMDVMLALVNEWSMDQLGEVRFWSLSGEEKDLNLTGAVALTKMFIVEWSNEFDCHMYQDFSISLKFA</sequence>
<dbReference type="AlphaFoldDB" id="Q0U6K9"/>
<evidence type="ECO:0000313" key="2">
    <source>
        <dbReference type="Proteomes" id="UP000001055"/>
    </source>
</evidence>
<dbReference type="RefSeq" id="XP_001802826.1">
    <property type="nucleotide sequence ID" value="XM_001802774.1"/>
</dbReference>
<dbReference type="KEGG" id="pno:SNOG_12605"/>
<dbReference type="Proteomes" id="UP000001055">
    <property type="component" value="Unassembled WGS sequence"/>
</dbReference>
<gene>
    <name evidence="1" type="ORF">SNOG_12605</name>
</gene>
<name>Q0U6K9_PHANO</name>
<dbReference type="InParanoid" id="Q0U6K9"/>
<evidence type="ECO:0000313" key="1">
    <source>
        <dbReference type="EMBL" id="EAT79903.1"/>
    </source>
</evidence>
<reference evidence="2" key="1">
    <citation type="journal article" date="2007" name="Plant Cell">
        <title>Dothideomycete-plant interactions illuminated by genome sequencing and EST analysis of the wheat pathogen Stagonospora nodorum.</title>
        <authorList>
            <person name="Hane J.K."/>
            <person name="Lowe R.G."/>
            <person name="Solomon P.S."/>
            <person name="Tan K.C."/>
            <person name="Schoch C.L."/>
            <person name="Spatafora J.W."/>
            <person name="Crous P.W."/>
            <person name="Kodira C."/>
            <person name="Birren B.W."/>
            <person name="Galagan J.E."/>
            <person name="Torriani S.F."/>
            <person name="McDonald B.A."/>
            <person name="Oliver R.P."/>
        </authorList>
    </citation>
    <scope>NUCLEOTIDE SEQUENCE [LARGE SCALE GENOMIC DNA]</scope>
    <source>
        <strain evidence="2">SN15 / ATCC MYA-4574 / FGSC 10173</strain>
    </source>
</reference>
<protein>
    <submittedName>
        <fullName evidence="1">Uncharacterized protein</fullName>
    </submittedName>
</protein>
<proteinExistence type="predicted"/>
<dbReference type="EMBL" id="CH445347">
    <property type="protein sequence ID" value="EAT79903.1"/>
    <property type="molecule type" value="Genomic_DNA"/>
</dbReference>
<dbReference type="VEuPathDB" id="FungiDB:JI435_126050"/>
<accession>Q0U6K9</accession>
<dbReference type="GeneID" id="5979737"/>
<organism evidence="1 2">
    <name type="scientific">Phaeosphaeria nodorum (strain SN15 / ATCC MYA-4574 / FGSC 10173)</name>
    <name type="common">Glume blotch fungus</name>
    <name type="synonym">Parastagonospora nodorum</name>
    <dbReference type="NCBI Taxonomy" id="321614"/>
    <lineage>
        <taxon>Eukaryota</taxon>
        <taxon>Fungi</taxon>
        <taxon>Dikarya</taxon>
        <taxon>Ascomycota</taxon>
        <taxon>Pezizomycotina</taxon>
        <taxon>Dothideomycetes</taxon>
        <taxon>Pleosporomycetidae</taxon>
        <taxon>Pleosporales</taxon>
        <taxon>Pleosporineae</taxon>
        <taxon>Phaeosphaeriaceae</taxon>
        <taxon>Parastagonospora</taxon>
    </lineage>
</organism>
<dbReference type="STRING" id="321614.Q0U6K9"/>